<dbReference type="InterPro" id="IPR048300">
    <property type="entry name" value="TACO1_YebC-like_2nd/3rd_dom"/>
</dbReference>
<dbReference type="InterPro" id="IPR017856">
    <property type="entry name" value="Integrase-like_N"/>
</dbReference>
<protein>
    <submittedName>
        <fullName evidence="5">Uncharacterized protein</fullName>
    </submittedName>
</protein>
<dbReference type="PANTHER" id="PTHR12532:SF0">
    <property type="entry name" value="TRANSLATIONAL ACTIVATOR OF CYTOCHROME C OXIDASE 1"/>
    <property type="match status" value="1"/>
</dbReference>
<organism evidence="5 6">
    <name type="scientific">Emydomyces testavorans</name>
    <dbReference type="NCBI Taxonomy" id="2070801"/>
    <lineage>
        <taxon>Eukaryota</taxon>
        <taxon>Fungi</taxon>
        <taxon>Dikarya</taxon>
        <taxon>Ascomycota</taxon>
        <taxon>Pezizomycotina</taxon>
        <taxon>Eurotiomycetes</taxon>
        <taxon>Eurotiomycetidae</taxon>
        <taxon>Onygenales</taxon>
        <taxon>Nannizziopsiaceae</taxon>
        <taxon>Emydomyces</taxon>
    </lineage>
</organism>
<comment type="subcellular location">
    <subcellularLocation>
        <location evidence="1">Mitochondrion</location>
    </subcellularLocation>
</comment>
<dbReference type="InterPro" id="IPR049083">
    <property type="entry name" value="TACO1_YebC_N"/>
</dbReference>
<evidence type="ECO:0000259" key="4">
    <source>
        <dbReference type="Pfam" id="PF20772"/>
    </source>
</evidence>
<reference evidence="5" key="1">
    <citation type="submission" date="2023-03" db="EMBL/GenBank/DDBJ databases">
        <title>Emydomyces testavorans Genome Sequence.</title>
        <authorList>
            <person name="Hoyer L."/>
        </authorList>
    </citation>
    <scope>NUCLEOTIDE SEQUENCE</scope>
    <source>
        <strain evidence="5">16-2883</strain>
    </source>
</reference>
<dbReference type="Gene3D" id="3.30.70.980">
    <property type="match status" value="2"/>
</dbReference>
<accession>A0AAF0DR97</accession>
<evidence type="ECO:0000313" key="6">
    <source>
        <dbReference type="Proteomes" id="UP001219355"/>
    </source>
</evidence>
<feature type="domain" description="TACO1/YebC-like second and third" evidence="3">
    <location>
        <begin position="118"/>
        <end position="276"/>
    </location>
</feature>
<evidence type="ECO:0000256" key="1">
    <source>
        <dbReference type="ARBA" id="ARBA00004173"/>
    </source>
</evidence>
<dbReference type="PANTHER" id="PTHR12532">
    <property type="entry name" value="TRANSLATIONAL ACTIVATOR OF CYTOCHROME C OXIDASE 1"/>
    <property type="match status" value="1"/>
</dbReference>
<evidence type="ECO:0000256" key="2">
    <source>
        <dbReference type="ARBA" id="ARBA00008724"/>
    </source>
</evidence>
<name>A0AAF0DR97_9EURO</name>
<dbReference type="SUPFAM" id="SSF75625">
    <property type="entry name" value="YebC-like"/>
    <property type="match status" value="1"/>
</dbReference>
<dbReference type="FunFam" id="1.10.10.200:FF:000002">
    <property type="entry name" value="Probable transcriptional regulatory protein CLM62_37755"/>
    <property type="match status" value="1"/>
</dbReference>
<evidence type="ECO:0000259" key="3">
    <source>
        <dbReference type="Pfam" id="PF01709"/>
    </source>
</evidence>
<sequence>MATVLGRRCLVNSYIALKLWTCGSCRRISRSSLLQSGHSKWANIKHKKGRNDAAKSKERLVICQELTQASKLYGADPGCNPKLAAAIANAKRSEMTKATIEFAIAKGQRLSTSGAPLEPLTIEALLPGSVAVVIECQTDQRTKTLQSVRRIVKRAGGNLAPTTYLFEKKGKIVFEKDPKNTSADDYLESAIDAGATDVDTDSEGRLVVYTEPTVTKSVGETLSTSTGLKIENLDIIWDPNKDTMVTVLTEEAANELDQFLDDIREETTVQEVYLNLART</sequence>
<dbReference type="GO" id="GO:0005739">
    <property type="term" value="C:mitochondrion"/>
    <property type="evidence" value="ECO:0007669"/>
    <property type="project" value="UniProtKB-SubCell"/>
</dbReference>
<dbReference type="EMBL" id="CP120631">
    <property type="protein sequence ID" value="WEW61520.1"/>
    <property type="molecule type" value="Genomic_DNA"/>
</dbReference>
<dbReference type="InterPro" id="IPR029072">
    <property type="entry name" value="YebC-like"/>
</dbReference>
<evidence type="ECO:0000313" key="5">
    <source>
        <dbReference type="EMBL" id="WEW61520.1"/>
    </source>
</evidence>
<dbReference type="AlphaFoldDB" id="A0AAF0DR97"/>
<dbReference type="Proteomes" id="UP001219355">
    <property type="component" value="Chromosome 5"/>
</dbReference>
<dbReference type="InterPro" id="IPR002876">
    <property type="entry name" value="Transcrip_reg_TACO1-like"/>
</dbReference>
<proteinExistence type="inferred from homology"/>
<dbReference type="Gene3D" id="1.10.10.200">
    <property type="match status" value="1"/>
</dbReference>
<gene>
    <name evidence="5" type="ORF">PRK78_007010</name>
</gene>
<keyword evidence="6" id="KW-1185">Reference proteome</keyword>
<comment type="similarity">
    <text evidence="2">Belongs to the TACO1 family.</text>
</comment>
<feature type="domain" description="TACO1/YebC-like N-terminal" evidence="4">
    <location>
        <begin position="39"/>
        <end position="108"/>
    </location>
</feature>
<dbReference type="Pfam" id="PF20772">
    <property type="entry name" value="TACO1_YebC_N"/>
    <property type="match status" value="1"/>
</dbReference>
<dbReference type="HAMAP" id="MF_00693">
    <property type="entry name" value="Transcrip_reg_TACO1"/>
    <property type="match status" value="1"/>
</dbReference>
<dbReference type="InterPro" id="IPR026564">
    <property type="entry name" value="Transcrip_reg_TACO1-like_dom3"/>
</dbReference>
<dbReference type="Pfam" id="PF01709">
    <property type="entry name" value="Transcrip_reg"/>
    <property type="match status" value="1"/>
</dbReference>